<name>A0ABS8N1Q6_9FLAO</name>
<dbReference type="Proteomes" id="UP001430919">
    <property type="component" value="Unassembled WGS sequence"/>
</dbReference>
<accession>A0ABS8N1Q6</accession>
<dbReference type="EMBL" id="JAJJMO010000001">
    <property type="protein sequence ID" value="MCC9073995.1"/>
    <property type="molecule type" value="Genomic_DNA"/>
</dbReference>
<evidence type="ECO:0000313" key="1">
    <source>
        <dbReference type="EMBL" id="MCC9073995.1"/>
    </source>
</evidence>
<dbReference type="InterPro" id="IPR011006">
    <property type="entry name" value="CheY-like_superfamily"/>
</dbReference>
<organism evidence="1 2">
    <name type="scientific">Flavobacterium pisciphilum</name>
    <dbReference type="NCBI Taxonomy" id="2893755"/>
    <lineage>
        <taxon>Bacteria</taxon>
        <taxon>Pseudomonadati</taxon>
        <taxon>Bacteroidota</taxon>
        <taxon>Flavobacteriia</taxon>
        <taxon>Flavobacteriales</taxon>
        <taxon>Flavobacteriaceae</taxon>
        <taxon>Flavobacterium</taxon>
    </lineage>
</organism>
<keyword evidence="2" id="KW-1185">Reference proteome</keyword>
<comment type="caution">
    <text evidence="1">The sequence shown here is derived from an EMBL/GenBank/DDBJ whole genome shotgun (WGS) entry which is preliminary data.</text>
</comment>
<reference evidence="1" key="1">
    <citation type="submission" date="2021-11" db="EMBL/GenBank/DDBJ databases">
        <title>Description of novel Flavobacterium species.</title>
        <authorList>
            <person name="Saticioglu I.B."/>
            <person name="Ay H."/>
            <person name="Altun S."/>
            <person name="Duman M."/>
        </authorList>
    </citation>
    <scope>NUCLEOTIDE SEQUENCE</scope>
    <source>
        <strain evidence="1">F-65</strain>
    </source>
</reference>
<evidence type="ECO:0000313" key="2">
    <source>
        <dbReference type="Proteomes" id="UP001430919"/>
    </source>
</evidence>
<dbReference type="SUPFAM" id="SSF52172">
    <property type="entry name" value="CheY-like"/>
    <property type="match status" value="1"/>
</dbReference>
<proteinExistence type="predicted"/>
<dbReference type="GO" id="GO:0003677">
    <property type="term" value="F:DNA binding"/>
    <property type="evidence" value="ECO:0007669"/>
    <property type="project" value="UniProtKB-KW"/>
</dbReference>
<sequence>MYFVGRIRTAQQKITLAFINDKSPILDFICKDLIASGTEVLFRSESIEDGLSQLSSLNELPKICIIDLDFYNKNVLVELQELRTKYPTIKLIAHSDIDDKKVGKPLLDIGFAGYLLIGSDADDFKRAIDQAVYSSN</sequence>
<protein>
    <submittedName>
        <fullName evidence="1">DNA-binding response regulator</fullName>
    </submittedName>
</protein>
<dbReference type="Gene3D" id="3.40.50.2300">
    <property type="match status" value="1"/>
</dbReference>
<keyword evidence="1" id="KW-0238">DNA-binding</keyword>
<gene>
    <name evidence="1" type="ORF">LNQ49_20625</name>
</gene>